<name>A0A5E4R0F8_9NEOP</name>
<protein>
    <submittedName>
        <fullName evidence="2">Uncharacterized protein</fullName>
    </submittedName>
</protein>
<accession>A0A5E4R0F8</accession>
<organism evidence="2 3">
    <name type="scientific">Leptidea sinapis</name>
    <dbReference type="NCBI Taxonomy" id="189913"/>
    <lineage>
        <taxon>Eukaryota</taxon>
        <taxon>Metazoa</taxon>
        <taxon>Ecdysozoa</taxon>
        <taxon>Arthropoda</taxon>
        <taxon>Hexapoda</taxon>
        <taxon>Insecta</taxon>
        <taxon>Pterygota</taxon>
        <taxon>Neoptera</taxon>
        <taxon>Endopterygota</taxon>
        <taxon>Lepidoptera</taxon>
        <taxon>Glossata</taxon>
        <taxon>Ditrysia</taxon>
        <taxon>Papilionoidea</taxon>
        <taxon>Pieridae</taxon>
        <taxon>Dismorphiinae</taxon>
        <taxon>Leptidea</taxon>
    </lineage>
</organism>
<proteinExistence type="predicted"/>
<dbReference type="EMBL" id="FZQP02006837">
    <property type="protein sequence ID" value="VVD04166.1"/>
    <property type="molecule type" value="Genomic_DNA"/>
</dbReference>
<feature type="compositionally biased region" description="Basic and acidic residues" evidence="1">
    <location>
        <begin position="103"/>
        <end position="118"/>
    </location>
</feature>
<gene>
    <name evidence="2" type="ORF">LSINAPIS_LOCUS13987</name>
</gene>
<evidence type="ECO:0000313" key="2">
    <source>
        <dbReference type="EMBL" id="VVD04166.1"/>
    </source>
</evidence>
<evidence type="ECO:0000256" key="1">
    <source>
        <dbReference type="SAM" id="MobiDB-lite"/>
    </source>
</evidence>
<feature type="region of interest" description="Disordered" evidence="1">
    <location>
        <begin position="93"/>
        <end position="118"/>
    </location>
</feature>
<evidence type="ECO:0000313" key="3">
    <source>
        <dbReference type="Proteomes" id="UP000324832"/>
    </source>
</evidence>
<sequence>MVFPCYKYDSPRPWKSWELRGGILYTDCHCLRRNGLQYDCRRTGCQNSPCCETLPAPKCVPADIACMKHKCSPCGPMVCYKYEDCGPPKGRSADSSPLAAEDGAEKKSEKENQLKRTKSRELRGGIMYYSCHCIKRNGLQHDCRRTGCGGEPPCLVLPDPLCAPSQLARARGLADPAPLAAHYRAQAGGPSASADTSGASGGSGKRFIVCELKGILPESQTDKSSKCCKCPQISKIPSLSQNIASEHLKNKVCSCKCNGEEQSNTSPVFLLDEKTMDTIMNRFERKEIASDEVVIGPGGRPRKLKPPVQKEECTRPGCVHWKPPPPCVWDAPCKADCFEAHPGIQPGRNPLTGDGGSNTYSGGCSSKAGGPTSSENPSAAAGLPVLVMKLC</sequence>
<feature type="region of interest" description="Disordered" evidence="1">
    <location>
        <begin position="346"/>
        <end position="379"/>
    </location>
</feature>
<reference evidence="2 3" key="1">
    <citation type="submission" date="2017-07" db="EMBL/GenBank/DDBJ databases">
        <authorList>
            <person name="Talla V."/>
            <person name="Backstrom N."/>
        </authorList>
    </citation>
    <scope>NUCLEOTIDE SEQUENCE [LARGE SCALE GENOMIC DNA]</scope>
</reference>
<dbReference type="Proteomes" id="UP000324832">
    <property type="component" value="Unassembled WGS sequence"/>
</dbReference>
<keyword evidence="3" id="KW-1185">Reference proteome</keyword>
<dbReference type="AlphaFoldDB" id="A0A5E4R0F8"/>